<proteinExistence type="predicted"/>
<dbReference type="Proteomes" id="UP000319514">
    <property type="component" value="Unassembled WGS sequence"/>
</dbReference>
<protein>
    <submittedName>
        <fullName evidence="1">Uncharacterized protein</fullName>
    </submittedName>
</protein>
<comment type="caution">
    <text evidence="1">The sequence shown here is derived from an EMBL/GenBank/DDBJ whole genome shotgun (WGS) entry which is preliminary data.</text>
</comment>
<sequence>MRLPRLRKTQPDLPVDVAATLELGRGERVLAHAVDDATGATVVATTWALCVVAPDAASVSLRRPWHVVDAGVWQHETFLLTVTFVDGTRPVQWTLRDQQTLLPETLRERVQASVVLAQRLSVGERRMARVAIRKDFRTGELVSQTVLGRGVRASDVSVQEQVAQALAELEDQVGITR</sequence>
<dbReference type="AlphaFoldDB" id="A0A542ZI73"/>
<organism evidence="1 2">
    <name type="scientific">Oryzihumus leptocrescens</name>
    <dbReference type="NCBI Taxonomy" id="297536"/>
    <lineage>
        <taxon>Bacteria</taxon>
        <taxon>Bacillati</taxon>
        <taxon>Actinomycetota</taxon>
        <taxon>Actinomycetes</taxon>
        <taxon>Micrococcales</taxon>
        <taxon>Intrasporangiaceae</taxon>
        <taxon>Oryzihumus</taxon>
    </lineage>
</organism>
<dbReference type="OrthoDB" id="5144898at2"/>
<evidence type="ECO:0000313" key="2">
    <source>
        <dbReference type="Proteomes" id="UP000319514"/>
    </source>
</evidence>
<name>A0A542ZI73_9MICO</name>
<evidence type="ECO:0000313" key="1">
    <source>
        <dbReference type="EMBL" id="TQL59860.1"/>
    </source>
</evidence>
<gene>
    <name evidence="1" type="ORF">FB474_1229</name>
</gene>
<dbReference type="EMBL" id="VFOQ01000001">
    <property type="protein sequence ID" value="TQL59860.1"/>
    <property type="molecule type" value="Genomic_DNA"/>
</dbReference>
<keyword evidence="2" id="KW-1185">Reference proteome</keyword>
<reference evidence="1 2" key="1">
    <citation type="submission" date="2019-06" db="EMBL/GenBank/DDBJ databases">
        <title>Sequencing the genomes of 1000 actinobacteria strains.</title>
        <authorList>
            <person name="Klenk H.-P."/>
        </authorList>
    </citation>
    <scope>NUCLEOTIDE SEQUENCE [LARGE SCALE GENOMIC DNA]</scope>
    <source>
        <strain evidence="1 2">DSM 18082</strain>
    </source>
</reference>
<accession>A0A542ZI73</accession>
<dbReference type="RefSeq" id="WP_141787829.1">
    <property type="nucleotide sequence ID" value="NZ_BAAAKX010000004.1"/>
</dbReference>